<evidence type="ECO:0000259" key="5">
    <source>
        <dbReference type="PROSITE" id="PS50031"/>
    </source>
</evidence>
<dbReference type="GO" id="GO:0016197">
    <property type="term" value="P:endosomal transport"/>
    <property type="evidence" value="ECO:0007669"/>
    <property type="project" value="TreeGrafter"/>
</dbReference>
<feature type="region of interest" description="Disordered" evidence="3">
    <location>
        <begin position="809"/>
        <end position="893"/>
    </location>
</feature>
<feature type="domain" description="UBA" evidence="4">
    <location>
        <begin position="881"/>
        <end position="924"/>
    </location>
</feature>
<keyword evidence="8" id="KW-1185">Reference proteome</keyword>
<comment type="caution">
    <text evidence="7">The sequence shown here is derived from an EMBL/GenBank/DDBJ whole genome shotgun (WGS) entry which is preliminary data.</text>
</comment>
<protein>
    <recommendedName>
        <fullName evidence="9">EF-hand</fullName>
    </recommendedName>
</protein>
<feature type="compositionally biased region" description="Low complexity" evidence="3">
    <location>
        <begin position="659"/>
        <end position="670"/>
    </location>
</feature>
<dbReference type="InterPro" id="IPR000261">
    <property type="entry name" value="EH_dom"/>
</dbReference>
<feature type="domain" description="EF-hand" evidence="6">
    <location>
        <begin position="56"/>
        <end position="91"/>
    </location>
</feature>
<dbReference type="STRING" id="1314790.A0A1Y1X1E7"/>
<feature type="region of interest" description="Disordered" evidence="3">
    <location>
        <begin position="438"/>
        <end position="535"/>
    </location>
</feature>
<feature type="compositionally biased region" description="Polar residues" evidence="3">
    <location>
        <begin position="486"/>
        <end position="497"/>
    </location>
</feature>
<dbReference type="InParanoid" id="A0A1Y1X1E7"/>
<dbReference type="GO" id="GO:0005737">
    <property type="term" value="C:cytoplasm"/>
    <property type="evidence" value="ECO:0007669"/>
    <property type="project" value="TreeGrafter"/>
</dbReference>
<feature type="compositionally biased region" description="Low complexity" evidence="3">
    <location>
        <begin position="813"/>
        <end position="825"/>
    </location>
</feature>
<dbReference type="GO" id="GO:0005886">
    <property type="term" value="C:plasma membrane"/>
    <property type="evidence" value="ECO:0007669"/>
    <property type="project" value="TreeGrafter"/>
</dbReference>
<dbReference type="PROSITE" id="PS50030">
    <property type="entry name" value="UBA"/>
    <property type="match status" value="1"/>
</dbReference>
<evidence type="ECO:0000256" key="1">
    <source>
        <dbReference type="ARBA" id="ARBA00022837"/>
    </source>
</evidence>
<gene>
    <name evidence="7" type="ORF">K493DRAFT_99985</name>
</gene>
<evidence type="ECO:0000313" key="8">
    <source>
        <dbReference type="Proteomes" id="UP000193498"/>
    </source>
</evidence>
<dbReference type="PROSITE" id="PS50031">
    <property type="entry name" value="EH"/>
    <property type="match status" value="2"/>
</dbReference>
<dbReference type="Pfam" id="PF12763">
    <property type="entry name" value="EH"/>
    <property type="match status" value="2"/>
</dbReference>
<dbReference type="Proteomes" id="UP000193498">
    <property type="component" value="Unassembled WGS sequence"/>
</dbReference>
<dbReference type="Pfam" id="PF00627">
    <property type="entry name" value="UBA"/>
    <property type="match status" value="1"/>
</dbReference>
<keyword evidence="2" id="KW-0175">Coiled coil</keyword>
<evidence type="ECO:0008006" key="9">
    <source>
        <dbReference type="Google" id="ProtNLM"/>
    </source>
</evidence>
<dbReference type="Gene3D" id="1.10.8.10">
    <property type="entry name" value="DNA helicase RuvA subunit, C-terminal domain"/>
    <property type="match status" value="1"/>
</dbReference>
<dbReference type="Gene3D" id="1.10.238.10">
    <property type="entry name" value="EF-hand"/>
    <property type="match status" value="2"/>
</dbReference>
<feature type="compositionally biased region" description="Basic and acidic residues" evidence="3">
    <location>
        <begin position="446"/>
        <end position="459"/>
    </location>
</feature>
<feature type="compositionally biased region" description="Basic and acidic residues" evidence="3">
    <location>
        <begin position="606"/>
        <end position="620"/>
    </location>
</feature>
<dbReference type="FunCoup" id="A0A1Y1X1E7">
    <property type="interactions" value="19"/>
</dbReference>
<organism evidence="7 8">
    <name type="scientific">Basidiobolus meristosporus CBS 931.73</name>
    <dbReference type="NCBI Taxonomy" id="1314790"/>
    <lineage>
        <taxon>Eukaryota</taxon>
        <taxon>Fungi</taxon>
        <taxon>Fungi incertae sedis</taxon>
        <taxon>Zoopagomycota</taxon>
        <taxon>Entomophthoromycotina</taxon>
        <taxon>Basidiobolomycetes</taxon>
        <taxon>Basidiobolales</taxon>
        <taxon>Basidiobolaceae</taxon>
        <taxon>Basidiobolus</taxon>
    </lineage>
</organism>
<feature type="compositionally biased region" description="Polar residues" evidence="3">
    <location>
        <begin position="277"/>
        <end position="289"/>
    </location>
</feature>
<accession>A0A1Y1X1E7</accession>
<feature type="region of interest" description="Disordered" evidence="3">
    <location>
        <begin position="549"/>
        <end position="680"/>
    </location>
</feature>
<feature type="domain" description="EF-hand" evidence="6">
    <location>
        <begin position="183"/>
        <end position="218"/>
    </location>
</feature>
<feature type="compositionally biased region" description="Polar residues" evidence="3">
    <location>
        <begin position="585"/>
        <end position="598"/>
    </location>
</feature>
<reference evidence="7 8" key="1">
    <citation type="submission" date="2016-07" db="EMBL/GenBank/DDBJ databases">
        <title>Pervasive Adenine N6-methylation of Active Genes in Fungi.</title>
        <authorList>
            <consortium name="DOE Joint Genome Institute"/>
            <person name="Mondo S.J."/>
            <person name="Dannebaum R.O."/>
            <person name="Kuo R.C."/>
            <person name="Labutti K."/>
            <person name="Haridas S."/>
            <person name="Kuo A."/>
            <person name="Salamov A."/>
            <person name="Ahrendt S.R."/>
            <person name="Lipzen A."/>
            <person name="Sullivan W."/>
            <person name="Andreopoulos W.B."/>
            <person name="Clum A."/>
            <person name="Lindquist E."/>
            <person name="Daum C."/>
            <person name="Ramamoorthy G.K."/>
            <person name="Gryganskyi A."/>
            <person name="Culley D."/>
            <person name="Magnuson J.K."/>
            <person name="James T.Y."/>
            <person name="O'Malley M.A."/>
            <person name="Stajich J.E."/>
            <person name="Spatafora J.W."/>
            <person name="Visel A."/>
            <person name="Grigoriev I.V."/>
        </authorList>
    </citation>
    <scope>NUCLEOTIDE SEQUENCE [LARGE SCALE GENOMIC DNA]</scope>
    <source>
        <strain evidence="7 8">CBS 931.73</strain>
    </source>
</reference>
<dbReference type="OrthoDB" id="524326at2759"/>
<feature type="domain" description="EH" evidence="5">
    <location>
        <begin position="150"/>
        <end position="239"/>
    </location>
</feature>
<evidence type="ECO:0000313" key="7">
    <source>
        <dbReference type="EMBL" id="ORX79522.1"/>
    </source>
</evidence>
<dbReference type="AlphaFoldDB" id="A0A1Y1X1E7"/>
<evidence type="ECO:0000256" key="2">
    <source>
        <dbReference type="SAM" id="Coils"/>
    </source>
</evidence>
<dbReference type="PROSITE" id="PS50222">
    <property type="entry name" value="EF_HAND_2"/>
    <property type="match status" value="2"/>
</dbReference>
<evidence type="ECO:0000256" key="3">
    <source>
        <dbReference type="SAM" id="MobiDB-lite"/>
    </source>
</evidence>
<keyword evidence="1" id="KW-0106">Calcium</keyword>
<name>A0A1Y1X1E7_9FUNG</name>
<dbReference type="GO" id="GO:0006897">
    <property type="term" value="P:endocytosis"/>
    <property type="evidence" value="ECO:0007669"/>
    <property type="project" value="TreeGrafter"/>
</dbReference>
<dbReference type="SUPFAM" id="SSF47473">
    <property type="entry name" value="EF-hand"/>
    <property type="match status" value="2"/>
</dbReference>
<dbReference type="PROSITE" id="PS00018">
    <property type="entry name" value="EF_HAND_1"/>
    <property type="match status" value="1"/>
</dbReference>
<feature type="compositionally biased region" description="Low complexity" evidence="3">
    <location>
        <begin position="510"/>
        <end position="519"/>
    </location>
</feature>
<dbReference type="CDD" id="cd00052">
    <property type="entry name" value="EH"/>
    <property type="match status" value="2"/>
</dbReference>
<proteinExistence type="predicted"/>
<dbReference type="InterPro" id="IPR002048">
    <property type="entry name" value="EF_hand_dom"/>
</dbReference>
<dbReference type="InterPro" id="IPR018247">
    <property type="entry name" value="EF_Hand_1_Ca_BS"/>
</dbReference>
<feature type="region of interest" description="Disordered" evidence="3">
    <location>
        <begin position="231"/>
        <end position="289"/>
    </location>
</feature>
<dbReference type="PANTHER" id="PTHR11216">
    <property type="entry name" value="EH DOMAIN"/>
    <property type="match status" value="1"/>
</dbReference>
<feature type="compositionally biased region" description="Basic and acidic residues" evidence="3">
    <location>
        <begin position="671"/>
        <end position="680"/>
    </location>
</feature>
<dbReference type="InterPro" id="IPR009060">
    <property type="entry name" value="UBA-like_sf"/>
</dbReference>
<dbReference type="GO" id="GO:0005509">
    <property type="term" value="F:calcium ion binding"/>
    <property type="evidence" value="ECO:0007669"/>
    <property type="project" value="InterPro"/>
</dbReference>
<feature type="compositionally biased region" description="Polar residues" evidence="3">
    <location>
        <begin position="857"/>
        <end position="866"/>
    </location>
</feature>
<dbReference type="SUPFAM" id="SSF46934">
    <property type="entry name" value="UBA-like"/>
    <property type="match status" value="1"/>
</dbReference>
<feature type="compositionally biased region" description="Polar residues" evidence="3">
    <location>
        <begin position="244"/>
        <end position="263"/>
    </location>
</feature>
<dbReference type="EMBL" id="MCFE01000778">
    <property type="protein sequence ID" value="ORX79522.1"/>
    <property type="molecule type" value="Genomic_DNA"/>
</dbReference>
<feature type="coiled-coil region" evidence="2">
    <location>
        <begin position="315"/>
        <end position="433"/>
    </location>
</feature>
<dbReference type="PANTHER" id="PTHR11216:SF170">
    <property type="entry name" value="DYNAMIN ASSOCIATED PROTEIN 160, ISOFORM D"/>
    <property type="match status" value="1"/>
</dbReference>
<dbReference type="SMART" id="SM00054">
    <property type="entry name" value="EFh"/>
    <property type="match status" value="3"/>
</dbReference>
<feature type="domain" description="EH" evidence="5">
    <location>
        <begin position="24"/>
        <end position="114"/>
    </location>
</feature>
<dbReference type="SMART" id="SM00027">
    <property type="entry name" value="EH"/>
    <property type="match status" value="2"/>
</dbReference>
<dbReference type="SMART" id="SM00165">
    <property type="entry name" value="UBA"/>
    <property type="match status" value="1"/>
</dbReference>
<feature type="compositionally biased region" description="Pro residues" evidence="3">
    <location>
        <begin position="869"/>
        <end position="880"/>
    </location>
</feature>
<dbReference type="InterPro" id="IPR015940">
    <property type="entry name" value="UBA"/>
</dbReference>
<dbReference type="InterPro" id="IPR011992">
    <property type="entry name" value="EF-hand-dom_pair"/>
</dbReference>
<evidence type="ECO:0000259" key="4">
    <source>
        <dbReference type="PROSITE" id="PS50030"/>
    </source>
</evidence>
<sequence length="924" mass="100895">MSLPNSPGVRGLSNPPLAPFTAEDRVKFARIFNNCNPQNGQLDGDTARDLLMKTKLPIDVLGQIWNLADTQNRGRLDQAEFSVAMYFVQHYMNGNIKVIPNQLPAELLSAARGAKASPQGRNIATTANRSNTFSGHLNPAEEEWVIKPEEKAKYDRLFATVDLTNKGYITGEEAVQYFSRSKLSEATLAQIWDLADISQNGQLNREEFAVSLHLIQMKLSGSELPPVLPRSFIPPTMRKPQAGYGSSLSRNHTMSQAPVQSSPLLDLHKSGLGFVSPPTQNQPARSLTSTPVLDSAEISNFPSHLGRPTAANAEREQLEHSLASVTSQRKDVEKKYSQLKGLYDVDVNVIQGLQESLRKENEELQSKRSELSKIEQEYNQLQLQKNILQEEMDKDIKESNEIKQKIKQLNEEIVKLKADNERMTRENKQQKNLLQVNRGQLASVSAEKKRLEGSPDEHQLGGFPRGSPNLGSNYGMGASATPVENAANSPFNLTKSPPQHFLGTGENFKKSPPSSFPSSAVPGASHERNASGSSFNNIFPAVNLGSAKEKTFNSNPGSSSFSSTQSPPQSTSQSHSPLSFDNPMFWTSSKPADDQPSSIFFPKMTNDTDKREPLLEERTAADAQRVLPGQNEETELELDMNKAQIVSPKNEPKPYGIHSGSNSLGSLTSSSKDKGVLEKTPADPLANLKAKKNGGFDKSLLEFDTAFNSGLNNPADANTSTKLTFDDLDFNAKFPTTDRITSDAELAFSTKASKPVDANQQPTQPSVFDFEGFGANDAKPPAQNDLDEMFGGAANMSKKPNPVFDDIFGDAFAPTNPTNPTTHASPAPPTAANPGFDDIFAVNQPNTAPHFDLFGAPQSSGPSNDTYAPPRPAESSPPVPKMDSPHSSSLRELTGMGFTQEQAQMALERYDYDLNKATNFLLDQ</sequence>
<evidence type="ECO:0000259" key="6">
    <source>
        <dbReference type="PROSITE" id="PS50222"/>
    </source>
</evidence>
<feature type="compositionally biased region" description="Low complexity" evidence="3">
    <location>
        <begin position="552"/>
        <end position="580"/>
    </location>
</feature>